<reference evidence="1" key="1">
    <citation type="submission" date="2018-05" db="EMBL/GenBank/DDBJ databases">
        <authorList>
            <person name="Lanie J.A."/>
            <person name="Ng W.-L."/>
            <person name="Kazmierczak K.M."/>
            <person name="Andrzejewski T.M."/>
            <person name="Davidsen T.M."/>
            <person name="Wayne K.J."/>
            <person name="Tettelin H."/>
            <person name="Glass J.I."/>
            <person name="Rusch D."/>
            <person name="Podicherti R."/>
            <person name="Tsui H.-C.T."/>
            <person name="Winkler M.E."/>
        </authorList>
    </citation>
    <scope>NUCLEOTIDE SEQUENCE</scope>
</reference>
<accession>A0A381XJ23</accession>
<protein>
    <submittedName>
        <fullName evidence="1">Uncharacterized protein</fullName>
    </submittedName>
</protein>
<sequence>MIEWPDQPGWMFSGSLGQTADPGNYSMIAPPNNIITQSLTITAVSTTTETVLITPCWSIQF</sequence>
<feature type="non-terminal residue" evidence="1">
    <location>
        <position position="61"/>
    </location>
</feature>
<dbReference type="AlphaFoldDB" id="A0A381XJ23"/>
<gene>
    <name evidence="1" type="ORF">METZ01_LOCUS117147</name>
</gene>
<organism evidence="1">
    <name type="scientific">marine metagenome</name>
    <dbReference type="NCBI Taxonomy" id="408172"/>
    <lineage>
        <taxon>unclassified sequences</taxon>
        <taxon>metagenomes</taxon>
        <taxon>ecological metagenomes</taxon>
    </lineage>
</organism>
<name>A0A381XJ23_9ZZZZ</name>
<dbReference type="EMBL" id="UINC01015231">
    <property type="protein sequence ID" value="SVA64293.1"/>
    <property type="molecule type" value="Genomic_DNA"/>
</dbReference>
<proteinExistence type="predicted"/>
<evidence type="ECO:0000313" key="1">
    <source>
        <dbReference type="EMBL" id="SVA64293.1"/>
    </source>
</evidence>